<name>A0A840Q085_URETH</name>
<reference evidence="1 2" key="1">
    <citation type="submission" date="2020-08" db="EMBL/GenBank/DDBJ databases">
        <title>Genomic Encyclopedia of Type Strains, Phase IV (KMG-IV): sequencing the most valuable type-strain genomes for metagenomic binning, comparative biology and taxonomic classification.</title>
        <authorList>
            <person name="Goeker M."/>
        </authorList>
    </citation>
    <scope>NUCLEOTIDE SEQUENCE [LARGE SCALE GENOMIC DNA]</scope>
    <source>
        <strain evidence="1 2">DSM 10633</strain>
    </source>
</reference>
<dbReference type="AlphaFoldDB" id="A0A840Q085"/>
<keyword evidence="2" id="KW-1185">Reference proteome</keyword>
<accession>A0A840Q085</accession>
<evidence type="ECO:0000313" key="1">
    <source>
        <dbReference type="EMBL" id="MBB5150331.1"/>
    </source>
</evidence>
<evidence type="ECO:0008006" key="3">
    <source>
        <dbReference type="Google" id="ProtNLM"/>
    </source>
</evidence>
<organism evidence="1 2">
    <name type="scientific">Ureibacillus thermosphaericus</name>
    <dbReference type="NCBI Taxonomy" id="51173"/>
    <lineage>
        <taxon>Bacteria</taxon>
        <taxon>Bacillati</taxon>
        <taxon>Bacillota</taxon>
        <taxon>Bacilli</taxon>
        <taxon>Bacillales</taxon>
        <taxon>Caryophanaceae</taxon>
        <taxon>Ureibacillus</taxon>
    </lineage>
</organism>
<protein>
    <recommendedName>
        <fullName evidence="3">Group-specific protein</fullName>
    </recommendedName>
</protein>
<evidence type="ECO:0000313" key="2">
    <source>
        <dbReference type="Proteomes" id="UP000557217"/>
    </source>
</evidence>
<proteinExistence type="predicted"/>
<comment type="caution">
    <text evidence="1">The sequence shown here is derived from an EMBL/GenBank/DDBJ whole genome shotgun (WGS) entry which is preliminary data.</text>
</comment>
<sequence>MLIKEMRLQRIQRLAHEIMYEINSQEEQKQSEDLNFVIDNLSRAIGELADPFGCYSLDYIEDKVEKSYFMLIKKFNN</sequence>
<gene>
    <name evidence="1" type="ORF">HNR36_002751</name>
</gene>
<dbReference type="RefSeq" id="WP_168412797.1">
    <property type="nucleotide sequence ID" value="NZ_JAAXPW010000044.1"/>
</dbReference>
<dbReference type="EMBL" id="JACHGZ010000047">
    <property type="protein sequence ID" value="MBB5150331.1"/>
    <property type="molecule type" value="Genomic_DNA"/>
</dbReference>
<dbReference type="Proteomes" id="UP000557217">
    <property type="component" value="Unassembled WGS sequence"/>
</dbReference>